<evidence type="ECO:0000313" key="1">
    <source>
        <dbReference type="EMBL" id="KAK4522211.1"/>
    </source>
</evidence>
<keyword evidence="2" id="KW-1185">Reference proteome</keyword>
<gene>
    <name evidence="1" type="ORF">GAYE_FCTG49G0090</name>
</gene>
<reference evidence="1 2" key="1">
    <citation type="submission" date="2022-07" db="EMBL/GenBank/DDBJ databases">
        <title>Genome-wide signatures of adaptation to extreme environments.</title>
        <authorList>
            <person name="Cho C.H."/>
            <person name="Yoon H.S."/>
        </authorList>
    </citation>
    <scope>NUCLEOTIDE SEQUENCE [LARGE SCALE GENOMIC DNA]</scope>
    <source>
        <strain evidence="1 2">108.79 E11</strain>
    </source>
</reference>
<protein>
    <submittedName>
        <fullName evidence="1">Uncharacterized protein</fullName>
    </submittedName>
</protein>
<dbReference type="EMBL" id="JANCYU010000001">
    <property type="protein sequence ID" value="KAK4522211.1"/>
    <property type="molecule type" value="Genomic_DNA"/>
</dbReference>
<sequence>MSISTRLLFQPAFPRYDNLRLKKGRLRHRLEILGQVNNPRGSKRRVVFIEERRVEKSSAAAARKCSHCRQVGHNSRTCQEYLDTSVPWRIIRTDKRDSSRAEDIYCSRCNNAGVVNCVFCERSCTSFPRDSMGNSNSEKPTSFDAFKERQLKTSIYLANFGKLSKMTYKLDGKTKVEVCVKCSGTSLMVCPRCQGEPL</sequence>
<accession>A0AAV9I2A5</accession>
<dbReference type="AlphaFoldDB" id="A0AAV9I2A5"/>
<organism evidence="1 2">
    <name type="scientific">Galdieria yellowstonensis</name>
    <dbReference type="NCBI Taxonomy" id="3028027"/>
    <lineage>
        <taxon>Eukaryota</taxon>
        <taxon>Rhodophyta</taxon>
        <taxon>Bangiophyceae</taxon>
        <taxon>Galdieriales</taxon>
        <taxon>Galdieriaceae</taxon>
        <taxon>Galdieria</taxon>
    </lineage>
</organism>
<comment type="caution">
    <text evidence="1">The sequence shown here is derived from an EMBL/GenBank/DDBJ whole genome shotgun (WGS) entry which is preliminary data.</text>
</comment>
<proteinExistence type="predicted"/>
<evidence type="ECO:0000313" key="2">
    <source>
        <dbReference type="Proteomes" id="UP001300502"/>
    </source>
</evidence>
<dbReference type="Proteomes" id="UP001300502">
    <property type="component" value="Unassembled WGS sequence"/>
</dbReference>
<name>A0AAV9I2A5_9RHOD</name>